<keyword evidence="2" id="KW-1185">Reference proteome</keyword>
<dbReference type="EMBL" id="CACRXK020000555">
    <property type="protein sequence ID" value="CAB3982918.1"/>
    <property type="molecule type" value="Genomic_DNA"/>
</dbReference>
<organism evidence="1 2">
    <name type="scientific">Paramuricea clavata</name>
    <name type="common">Red gorgonian</name>
    <name type="synonym">Violescent sea-whip</name>
    <dbReference type="NCBI Taxonomy" id="317549"/>
    <lineage>
        <taxon>Eukaryota</taxon>
        <taxon>Metazoa</taxon>
        <taxon>Cnidaria</taxon>
        <taxon>Anthozoa</taxon>
        <taxon>Octocorallia</taxon>
        <taxon>Malacalcyonacea</taxon>
        <taxon>Plexauridae</taxon>
        <taxon>Paramuricea</taxon>
    </lineage>
</organism>
<dbReference type="AlphaFoldDB" id="A0A6S7FTJ8"/>
<name>A0A6S7FTJ8_PARCT</name>
<gene>
    <name evidence="1" type="ORF">PACLA_8A000422</name>
</gene>
<sequence length="204" mass="22429">MCSQMRRCRITILLVITAYGIFDCVSDWQLYFERNEQIENICKKTRETEIRDSTQMALTAMFVFVIFGTILVVFEAANSVLTVREQPIMHPVILSIVVCVLEELPLAGLRWNLKTSANNKMADGWGITSGILGITAPLLGPMVKCCKKSGYCSADEEKTCCDELCSGGCGICDVCLLFFMAIGTVVINSFNWAGVKAPGAELCV</sequence>
<dbReference type="Proteomes" id="UP001152795">
    <property type="component" value="Unassembled WGS sequence"/>
</dbReference>
<accession>A0A6S7FTJ8</accession>
<protein>
    <submittedName>
        <fullName evidence="1">Uncharacterized protein</fullName>
    </submittedName>
</protein>
<evidence type="ECO:0000313" key="2">
    <source>
        <dbReference type="Proteomes" id="UP001152795"/>
    </source>
</evidence>
<evidence type="ECO:0000313" key="1">
    <source>
        <dbReference type="EMBL" id="CAB3982918.1"/>
    </source>
</evidence>
<proteinExistence type="predicted"/>
<dbReference type="OrthoDB" id="10454248at2759"/>
<reference evidence="1" key="1">
    <citation type="submission" date="2020-04" db="EMBL/GenBank/DDBJ databases">
        <authorList>
            <person name="Alioto T."/>
            <person name="Alioto T."/>
            <person name="Gomez Garrido J."/>
        </authorList>
    </citation>
    <scope>NUCLEOTIDE SEQUENCE</scope>
    <source>
        <strain evidence="1">A484AB</strain>
    </source>
</reference>
<comment type="caution">
    <text evidence="1">The sequence shown here is derived from an EMBL/GenBank/DDBJ whole genome shotgun (WGS) entry which is preliminary data.</text>
</comment>